<dbReference type="Pfam" id="PF01596">
    <property type="entry name" value="Methyltransf_3"/>
    <property type="match status" value="1"/>
</dbReference>
<keyword evidence="2" id="KW-0489">Methyltransferase</keyword>
<dbReference type="InterPro" id="IPR029063">
    <property type="entry name" value="SAM-dependent_MTases_sf"/>
</dbReference>
<evidence type="ECO:0000256" key="5">
    <source>
        <dbReference type="ARBA" id="ARBA00022939"/>
    </source>
</evidence>
<dbReference type="PANTHER" id="PTHR43836">
    <property type="entry name" value="CATECHOL O-METHYLTRANSFERASE 1-RELATED"/>
    <property type="match status" value="1"/>
</dbReference>
<keyword evidence="4" id="KW-0949">S-adenosyl-L-methionine</keyword>
<dbReference type="PANTHER" id="PTHR43836:SF2">
    <property type="entry name" value="CATECHOL O-METHYLTRANSFERASE 1-RELATED"/>
    <property type="match status" value="1"/>
</dbReference>
<comment type="caution">
    <text evidence="7">The sequence shown here is derived from an EMBL/GenBank/DDBJ whole genome shotgun (WGS) entry which is preliminary data.</text>
</comment>
<evidence type="ECO:0000256" key="3">
    <source>
        <dbReference type="ARBA" id="ARBA00022679"/>
    </source>
</evidence>
<dbReference type="InterPro" id="IPR002935">
    <property type="entry name" value="SAM_O-MeTrfase"/>
</dbReference>
<protein>
    <recommendedName>
        <fullName evidence="1">catechol O-methyltransferase</fullName>
        <ecNumber evidence="1">2.1.1.6</ecNumber>
    </recommendedName>
</protein>
<proteinExistence type="inferred from homology"/>
<keyword evidence="5" id="KW-0128">Catecholamine metabolism</keyword>
<gene>
    <name evidence="7" type="primary">COMT</name>
    <name evidence="7" type="ORF">SO694_0011808</name>
</gene>
<evidence type="ECO:0000256" key="6">
    <source>
        <dbReference type="ARBA" id="ARBA00023453"/>
    </source>
</evidence>
<evidence type="ECO:0000313" key="8">
    <source>
        <dbReference type="Proteomes" id="UP001363151"/>
    </source>
</evidence>
<accession>A0ABR1FW34</accession>
<comment type="similarity">
    <text evidence="6">Belongs to the class I-like SAM-binding methyltransferase superfamily. Cation-dependent O-methyltransferase family.</text>
</comment>
<keyword evidence="8" id="KW-1185">Reference proteome</keyword>
<name>A0ABR1FW34_AURAN</name>
<evidence type="ECO:0000313" key="7">
    <source>
        <dbReference type="EMBL" id="KAK7239921.1"/>
    </source>
</evidence>
<evidence type="ECO:0000256" key="4">
    <source>
        <dbReference type="ARBA" id="ARBA00022691"/>
    </source>
</evidence>
<dbReference type="PROSITE" id="PS51682">
    <property type="entry name" value="SAM_OMT_I"/>
    <property type="match status" value="1"/>
</dbReference>
<sequence>MRLAIAALAVAGGHRPQPIRQPSATQRTACSRRALAPLATLAASPRLAVAADYDAAFAASVKLDDAAFYERYPFRVAADVLSYVEAVGAPGDATRVLRAMETFGARYPMFAIGPVKGLIVDDVVRRKRPTSVLEVGSFLGYSAVRIGSQLPEGAAMVCVEASDEFAATARRIVAHAGLGSVVDFVVGRAEDVDLGGLAGRFRGGAADLVFLDHCKECYAPDLRRLEGAGLVAKGTVVVADNVVYPGAPGYLDAVAAPDYATVLRDAPYESKGWETKWKEVPDAMSVSTRLR</sequence>
<dbReference type="SUPFAM" id="SSF53335">
    <property type="entry name" value="S-adenosyl-L-methionine-dependent methyltransferases"/>
    <property type="match status" value="1"/>
</dbReference>
<dbReference type="Proteomes" id="UP001363151">
    <property type="component" value="Unassembled WGS sequence"/>
</dbReference>
<keyword evidence="3" id="KW-0808">Transferase</keyword>
<evidence type="ECO:0000256" key="2">
    <source>
        <dbReference type="ARBA" id="ARBA00022603"/>
    </source>
</evidence>
<evidence type="ECO:0000256" key="1">
    <source>
        <dbReference type="ARBA" id="ARBA00012880"/>
    </source>
</evidence>
<dbReference type="Gene3D" id="3.40.50.150">
    <property type="entry name" value="Vaccinia Virus protein VP39"/>
    <property type="match status" value="1"/>
</dbReference>
<organism evidence="7 8">
    <name type="scientific">Aureococcus anophagefferens</name>
    <name type="common">Harmful bloom alga</name>
    <dbReference type="NCBI Taxonomy" id="44056"/>
    <lineage>
        <taxon>Eukaryota</taxon>
        <taxon>Sar</taxon>
        <taxon>Stramenopiles</taxon>
        <taxon>Ochrophyta</taxon>
        <taxon>Pelagophyceae</taxon>
        <taxon>Pelagomonadales</taxon>
        <taxon>Pelagomonadaceae</taxon>
        <taxon>Aureococcus</taxon>
    </lineage>
</organism>
<reference evidence="7 8" key="1">
    <citation type="submission" date="2024-03" db="EMBL/GenBank/DDBJ databases">
        <title>Aureococcus anophagefferens CCMP1851 and Kratosvirus quantuckense: Draft genome of a second virus-susceptible host strain in the model system.</title>
        <authorList>
            <person name="Chase E."/>
            <person name="Truchon A.R."/>
            <person name="Schepens W."/>
            <person name="Wilhelm S.W."/>
        </authorList>
    </citation>
    <scope>NUCLEOTIDE SEQUENCE [LARGE SCALE GENOMIC DNA]</scope>
    <source>
        <strain evidence="7 8">CCMP1851</strain>
    </source>
</reference>
<dbReference type="EC" id="2.1.1.6" evidence="1"/>
<dbReference type="EMBL" id="JBBJCI010000219">
    <property type="protein sequence ID" value="KAK7239921.1"/>
    <property type="molecule type" value="Genomic_DNA"/>
</dbReference>